<sequence>MTEEKKLKDEKETQVPIITQIQNELKAPKTQWNDFGHYSYRNAEDIESAVKPLLEKYGAQLTFDEDYRQVGNRVYCVETAHYKDSEQKIIVHGWARESESKKGMDDSQISGSASSYATKYALGKLFLIDDTKDADSQKPTNAVTRQSAQKKPRETLGQRIAKAKQFEVQYGGGKEKLVDVCKWEEQGDQQAKAFLDNWRTKSKGNEAAYNFIKDQGLQKESA</sequence>
<proteinExistence type="predicted"/>
<reference evidence="2 3" key="1">
    <citation type="submission" date="2020-01" db="EMBL/GenBank/DDBJ databases">
        <title>Complete and circular genome sequences of six lactobacillus isolates from horses.</title>
        <authorList>
            <person name="Hassan H.M."/>
        </authorList>
    </citation>
    <scope>NUCLEOTIDE SEQUENCE [LARGE SCALE GENOMIC DNA]</scope>
    <source>
        <strain evidence="2 3">1D</strain>
    </source>
</reference>
<organism evidence="2 3">
    <name type="scientific">Lactobacillus crispatus</name>
    <dbReference type="NCBI Taxonomy" id="47770"/>
    <lineage>
        <taxon>Bacteria</taxon>
        <taxon>Bacillati</taxon>
        <taxon>Bacillota</taxon>
        <taxon>Bacilli</taxon>
        <taxon>Lactobacillales</taxon>
        <taxon>Lactobacillaceae</taxon>
        <taxon>Lactobacillus</taxon>
    </lineage>
</organism>
<feature type="compositionally biased region" description="Polar residues" evidence="1">
    <location>
        <begin position="137"/>
        <end position="149"/>
    </location>
</feature>
<evidence type="ECO:0000256" key="1">
    <source>
        <dbReference type="SAM" id="MobiDB-lite"/>
    </source>
</evidence>
<dbReference type="Proteomes" id="UP000510660">
    <property type="component" value="Chromosome"/>
</dbReference>
<accession>A0A7H9EAD0</accession>
<gene>
    <name evidence="2" type="ORF">GTO85_08400</name>
</gene>
<feature type="region of interest" description="Disordered" evidence="1">
    <location>
        <begin position="134"/>
        <end position="155"/>
    </location>
</feature>
<evidence type="ECO:0000313" key="3">
    <source>
        <dbReference type="Proteomes" id="UP000510660"/>
    </source>
</evidence>
<evidence type="ECO:0000313" key="2">
    <source>
        <dbReference type="EMBL" id="QLL74367.1"/>
    </source>
</evidence>
<protein>
    <recommendedName>
        <fullName evidence="4">Single-stranded DNA-binding protein</fullName>
    </recommendedName>
</protein>
<dbReference type="Pfam" id="PF04404">
    <property type="entry name" value="ERF"/>
    <property type="match status" value="1"/>
</dbReference>
<name>A0A7H9EAD0_9LACO</name>
<dbReference type="RefSeq" id="WP_180860497.1">
    <property type="nucleotide sequence ID" value="NZ_CP047415.1"/>
</dbReference>
<dbReference type="AlphaFoldDB" id="A0A7H9EAD0"/>
<evidence type="ECO:0008006" key="4">
    <source>
        <dbReference type="Google" id="ProtNLM"/>
    </source>
</evidence>
<dbReference type="InterPro" id="IPR007499">
    <property type="entry name" value="ERF_bacteria_virus"/>
</dbReference>
<dbReference type="EMBL" id="CP047415">
    <property type="protein sequence ID" value="QLL74367.1"/>
    <property type="molecule type" value="Genomic_DNA"/>
</dbReference>